<protein>
    <submittedName>
        <fullName evidence="2">Uncharacterized protein</fullName>
    </submittedName>
</protein>
<evidence type="ECO:0000313" key="2">
    <source>
        <dbReference type="EMBL" id="KZW00815.1"/>
    </source>
</evidence>
<reference evidence="2 3" key="1">
    <citation type="journal article" date="2016" name="Mol. Biol. Evol.">
        <title>Comparative Genomics of Early-Diverging Mushroom-Forming Fungi Provides Insights into the Origins of Lignocellulose Decay Capabilities.</title>
        <authorList>
            <person name="Nagy L.G."/>
            <person name="Riley R."/>
            <person name="Tritt A."/>
            <person name="Adam C."/>
            <person name="Daum C."/>
            <person name="Floudas D."/>
            <person name="Sun H."/>
            <person name="Yadav J.S."/>
            <person name="Pangilinan J."/>
            <person name="Larsson K.H."/>
            <person name="Matsuura K."/>
            <person name="Barry K."/>
            <person name="Labutti K."/>
            <person name="Kuo R."/>
            <person name="Ohm R.A."/>
            <person name="Bhattacharya S.S."/>
            <person name="Shirouzu T."/>
            <person name="Yoshinaga Y."/>
            <person name="Martin F.M."/>
            <person name="Grigoriev I.V."/>
            <person name="Hibbett D.S."/>
        </authorList>
    </citation>
    <scope>NUCLEOTIDE SEQUENCE [LARGE SCALE GENOMIC DNA]</scope>
    <source>
        <strain evidence="2 3">HHB12029</strain>
    </source>
</reference>
<feature type="region of interest" description="Disordered" evidence="1">
    <location>
        <begin position="1"/>
        <end position="45"/>
    </location>
</feature>
<proteinExistence type="predicted"/>
<evidence type="ECO:0000256" key="1">
    <source>
        <dbReference type="SAM" id="MobiDB-lite"/>
    </source>
</evidence>
<feature type="compositionally biased region" description="Low complexity" evidence="1">
    <location>
        <begin position="103"/>
        <end position="120"/>
    </location>
</feature>
<gene>
    <name evidence="2" type="ORF">EXIGLDRAFT_123134</name>
</gene>
<name>A0A165NIY9_EXIGL</name>
<organism evidence="2 3">
    <name type="scientific">Exidia glandulosa HHB12029</name>
    <dbReference type="NCBI Taxonomy" id="1314781"/>
    <lineage>
        <taxon>Eukaryota</taxon>
        <taxon>Fungi</taxon>
        <taxon>Dikarya</taxon>
        <taxon>Basidiomycota</taxon>
        <taxon>Agaricomycotina</taxon>
        <taxon>Agaricomycetes</taxon>
        <taxon>Auriculariales</taxon>
        <taxon>Exidiaceae</taxon>
        <taxon>Exidia</taxon>
    </lineage>
</organism>
<dbReference type="EMBL" id="KV425898">
    <property type="protein sequence ID" value="KZW00815.1"/>
    <property type="molecule type" value="Genomic_DNA"/>
</dbReference>
<keyword evidence="3" id="KW-1185">Reference proteome</keyword>
<sequence length="338" mass="36574">MYVPMTPSGAGTSYGGARAAGMSATRGEAEQLPTLPSNTQVPVRPAIGGRTQYQSMVGPSSRQGEWQSGFPRMASAPDSSHNGTAGYMDDAAPYSPANGTSDVPATLLAPPASAAVSPTPYTSHPLIDVQPDPKRPEHADPLRPWLVPRGKLSKAQRIRTFIAERAAAAGDHSWPRQCPHADCRERAEWEAGSRAQEPSYPSEKALVRHIERCGDERCEFCLEDGGYFGRPALAQLHRAGIDHTACKVIAACGGVRNIVGIYAWLEKYCTPERIEQVVASYQLGKKGRKGDPFGKYLKDMHEDIMRGNAAARTLVNTARVTLDAEEIPAFEDQYSMPA</sequence>
<feature type="region of interest" description="Disordered" evidence="1">
    <location>
        <begin position="73"/>
        <end position="145"/>
    </location>
</feature>
<feature type="compositionally biased region" description="Basic and acidic residues" evidence="1">
    <location>
        <begin position="131"/>
        <end position="141"/>
    </location>
</feature>
<dbReference type="InParanoid" id="A0A165NIY9"/>
<evidence type="ECO:0000313" key="3">
    <source>
        <dbReference type="Proteomes" id="UP000077266"/>
    </source>
</evidence>
<accession>A0A165NIY9</accession>
<dbReference type="AlphaFoldDB" id="A0A165NIY9"/>
<dbReference type="Proteomes" id="UP000077266">
    <property type="component" value="Unassembled WGS sequence"/>
</dbReference>